<accession>A0A7L4ZQN9</accession>
<dbReference type="KEGG" id="kan:IMCC3317_43120"/>
<dbReference type="EMBL" id="CP019288">
    <property type="protein sequence ID" value="QHI38912.1"/>
    <property type="molecule type" value="Genomic_DNA"/>
</dbReference>
<gene>
    <name evidence="1" type="ORF">IMCC3317_43120</name>
</gene>
<reference evidence="1 2" key="1">
    <citation type="journal article" date="2013" name="Int. J. Syst. Evol. Microbiol.">
        <title>Kordia antarctica sp. nov., isolated from Antarctic seawater.</title>
        <authorList>
            <person name="Baek K."/>
            <person name="Choi A."/>
            <person name="Kang I."/>
            <person name="Lee K."/>
            <person name="Cho J.C."/>
        </authorList>
    </citation>
    <scope>NUCLEOTIDE SEQUENCE [LARGE SCALE GENOMIC DNA]</scope>
    <source>
        <strain evidence="1 2">IMCC3317</strain>
    </source>
</reference>
<evidence type="ECO:0000313" key="1">
    <source>
        <dbReference type="EMBL" id="QHI38912.1"/>
    </source>
</evidence>
<organism evidence="1 2">
    <name type="scientific">Kordia antarctica</name>
    <dbReference type="NCBI Taxonomy" id="1218801"/>
    <lineage>
        <taxon>Bacteria</taxon>
        <taxon>Pseudomonadati</taxon>
        <taxon>Bacteroidota</taxon>
        <taxon>Flavobacteriia</taxon>
        <taxon>Flavobacteriales</taxon>
        <taxon>Flavobacteriaceae</taxon>
        <taxon>Kordia</taxon>
    </lineage>
</organism>
<keyword evidence="2" id="KW-1185">Reference proteome</keyword>
<dbReference type="AlphaFoldDB" id="A0A7L4ZQN9"/>
<proteinExistence type="predicted"/>
<name>A0A7L4ZQN9_9FLAO</name>
<sequence>MKFQDLEYAYSSHIFKNQHWITDFYDSFSEKTEVVH</sequence>
<evidence type="ECO:0000313" key="2">
    <source>
        <dbReference type="Proteomes" id="UP000464657"/>
    </source>
</evidence>
<dbReference type="Proteomes" id="UP000464657">
    <property type="component" value="Chromosome"/>
</dbReference>
<protein>
    <submittedName>
        <fullName evidence="1">Uncharacterized protein</fullName>
    </submittedName>
</protein>